<evidence type="ECO:0008006" key="3">
    <source>
        <dbReference type="Google" id="ProtNLM"/>
    </source>
</evidence>
<protein>
    <recommendedName>
        <fullName evidence="3">Thioredoxin-like fold domain-containing protein</fullName>
    </recommendedName>
</protein>
<accession>A0ABY6DND2</accession>
<sequence>MFGLFKKGSDDDSALVKQALSPQTVAVVSASCCVRGTADIDAAAQAAAHAALQSAHLDWPVVTVTVTQAQSALGRISGELDSGGAKVAQQVSELFMSHGLSAFPVLIVNQRLVSYGGAPDQELVGKALPGSSTSTSQVLH</sequence>
<dbReference type="PROSITE" id="PS51257">
    <property type="entry name" value="PROKAR_LIPOPROTEIN"/>
    <property type="match status" value="1"/>
</dbReference>
<reference evidence="1" key="1">
    <citation type="submission" date="2022-10" db="EMBL/GenBank/DDBJ databases">
        <title>Chitiniphilus purpureus sp. nov., a novel chitin-degrading bacterium isolated from crawfish pond sediment.</title>
        <authorList>
            <person name="Li K."/>
        </authorList>
    </citation>
    <scope>NUCLEOTIDE SEQUENCE</scope>
    <source>
        <strain evidence="1">CD1</strain>
    </source>
</reference>
<organism evidence="1 2">
    <name type="scientific">Chitiniphilus purpureus</name>
    <dbReference type="NCBI Taxonomy" id="2981137"/>
    <lineage>
        <taxon>Bacteria</taxon>
        <taxon>Pseudomonadati</taxon>
        <taxon>Pseudomonadota</taxon>
        <taxon>Betaproteobacteria</taxon>
        <taxon>Neisseriales</taxon>
        <taxon>Chitinibacteraceae</taxon>
        <taxon>Chitiniphilus</taxon>
    </lineage>
</organism>
<dbReference type="RefSeq" id="WP_263125315.1">
    <property type="nucleotide sequence ID" value="NZ_CP106753.1"/>
</dbReference>
<name>A0ABY6DND2_9NEIS</name>
<evidence type="ECO:0000313" key="2">
    <source>
        <dbReference type="Proteomes" id="UP001061302"/>
    </source>
</evidence>
<gene>
    <name evidence="1" type="ORF">N8I74_02360</name>
</gene>
<dbReference type="EMBL" id="CP106753">
    <property type="protein sequence ID" value="UXY15880.1"/>
    <property type="molecule type" value="Genomic_DNA"/>
</dbReference>
<evidence type="ECO:0000313" key="1">
    <source>
        <dbReference type="EMBL" id="UXY15880.1"/>
    </source>
</evidence>
<proteinExistence type="predicted"/>
<keyword evidence="2" id="KW-1185">Reference proteome</keyword>
<dbReference type="Proteomes" id="UP001061302">
    <property type="component" value="Chromosome"/>
</dbReference>